<sequence>MFATVREQAELQSLLNFERLAADGFFSAGNRGGRLIDYGYKGKGVTTHLLTESH</sequence>
<dbReference type="EMBL" id="LN879503">
    <property type="protein sequence ID" value="CUI18178.1"/>
    <property type="molecule type" value="Genomic_DNA"/>
</dbReference>
<reference evidence="2" key="1">
    <citation type="submission" date="2015-09" db="EMBL/GenBank/DDBJ databases">
        <authorList>
            <person name="Bertelli C."/>
        </authorList>
    </citation>
    <scope>NUCLEOTIDE SEQUENCE [LARGE SCALE GENOMIC DNA]</scope>
    <source>
        <strain evidence="2">KNic</strain>
        <plasmid evidence="2">pPNK</plasmid>
    </source>
</reference>
<name>A0A0U5JHU3_9BACT</name>
<evidence type="ECO:0000313" key="1">
    <source>
        <dbReference type="EMBL" id="CUI18178.1"/>
    </source>
</evidence>
<dbReference type="AlphaFoldDB" id="A0A0U5JHU3"/>
<organism evidence="1 2">
    <name type="scientific">Candidatus Protochlamydia naegleriophila</name>
    <dbReference type="NCBI Taxonomy" id="389348"/>
    <lineage>
        <taxon>Bacteria</taxon>
        <taxon>Pseudomonadati</taxon>
        <taxon>Chlamydiota</taxon>
        <taxon>Chlamydiia</taxon>
        <taxon>Parachlamydiales</taxon>
        <taxon>Parachlamydiaceae</taxon>
        <taxon>Candidatus Protochlamydia</taxon>
    </lineage>
</organism>
<accession>A0A0U5JHU3</accession>
<dbReference type="PATRIC" id="fig|389348.3.peg.2897"/>
<dbReference type="Proteomes" id="UP000069902">
    <property type="component" value="Plasmid pPNK"/>
</dbReference>
<proteinExistence type="predicted"/>
<dbReference type="RefSeq" id="WP_158021837.1">
    <property type="nucleotide sequence ID" value="NZ_LN879503.1"/>
</dbReference>
<gene>
    <name evidence="1" type="ORF">PNK_p0126</name>
</gene>
<geneLocation type="plasmid" evidence="2">
    <name>pPNK</name>
</geneLocation>
<protein>
    <submittedName>
        <fullName evidence="1">Uncharacterized protein</fullName>
    </submittedName>
</protein>
<dbReference type="InParanoid" id="A0A0U5JHU3"/>
<keyword evidence="2" id="KW-1185">Reference proteome</keyword>
<dbReference type="KEGG" id="pnl:PNK_p0126"/>
<evidence type="ECO:0000313" key="2">
    <source>
        <dbReference type="Proteomes" id="UP000069902"/>
    </source>
</evidence>